<dbReference type="InterPro" id="IPR010982">
    <property type="entry name" value="Lambda_DNA-bd_dom_sf"/>
</dbReference>
<organism evidence="3 4">
    <name type="scientific">Anatilimnocola aggregata</name>
    <dbReference type="NCBI Taxonomy" id="2528021"/>
    <lineage>
        <taxon>Bacteria</taxon>
        <taxon>Pseudomonadati</taxon>
        <taxon>Planctomycetota</taxon>
        <taxon>Planctomycetia</taxon>
        <taxon>Pirellulales</taxon>
        <taxon>Pirellulaceae</taxon>
        <taxon>Anatilimnocola</taxon>
    </lineage>
</organism>
<dbReference type="GO" id="GO:0003677">
    <property type="term" value="F:DNA binding"/>
    <property type="evidence" value="ECO:0007669"/>
    <property type="project" value="InterPro"/>
</dbReference>
<dbReference type="SUPFAM" id="SSF47413">
    <property type="entry name" value="lambda repressor-like DNA-binding domains"/>
    <property type="match status" value="1"/>
</dbReference>
<proteinExistence type="predicted"/>
<evidence type="ECO:0000256" key="1">
    <source>
        <dbReference type="SAM" id="MobiDB-lite"/>
    </source>
</evidence>
<feature type="region of interest" description="Disordered" evidence="1">
    <location>
        <begin position="1"/>
        <end position="25"/>
    </location>
</feature>
<dbReference type="EMBL" id="CP036274">
    <property type="protein sequence ID" value="QDU29868.1"/>
    <property type="molecule type" value="Genomic_DNA"/>
</dbReference>
<protein>
    <recommendedName>
        <fullName evidence="2">HTH cro/C1-type domain-containing protein</fullName>
    </recommendedName>
</protein>
<accession>A0A517YI19</accession>
<dbReference type="AlphaFoldDB" id="A0A517YI19"/>
<gene>
    <name evidence="3" type="ORF">ETAA8_49840</name>
</gene>
<dbReference type="Proteomes" id="UP000315017">
    <property type="component" value="Chromosome"/>
</dbReference>
<dbReference type="KEGG" id="aagg:ETAA8_49840"/>
<sequence>MSTAELSVFRYDGQGPPRKGNAPGQPLHRIEEVRLQQGMTLRTASRHLGLDVRTIRAQEQSTSDLRLSDLYRWQAALEVPIGELLVETEEPLSRPVMERARMVRLMKTAAALLEDAPNNNTRRMAENLIEQLVEIMPELREVGPWHSVGQRRTLDEMGRIAQNPISVEGGDYCDDD</sequence>
<dbReference type="RefSeq" id="WP_145094378.1">
    <property type="nucleotide sequence ID" value="NZ_CP036274.1"/>
</dbReference>
<evidence type="ECO:0000313" key="3">
    <source>
        <dbReference type="EMBL" id="QDU29868.1"/>
    </source>
</evidence>
<dbReference type="OrthoDB" id="276462at2"/>
<evidence type="ECO:0000259" key="2">
    <source>
        <dbReference type="PROSITE" id="PS50943"/>
    </source>
</evidence>
<dbReference type="Gene3D" id="1.10.260.40">
    <property type="entry name" value="lambda repressor-like DNA-binding domains"/>
    <property type="match status" value="1"/>
</dbReference>
<feature type="domain" description="HTH cro/C1-type" evidence="2">
    <location>
        <begin position="30"/>
        <end position="84"/>
    </location>
</feature>
<dbReference type="PROSITE" id="PS50943">
    <property type="entry name" value="HTH_CROC1"/>
    <property type="match status" value="1"/>
</dbReference>
<dbReference type="SMART" id="SM00530">
    <property type="entry name" value="HTH_XRE"/>
    <property type="match status" value="1"/>
</dbReference>
<reference evidence="3 4" key="1">
    <citation type="submission" date="2019-02" db="EMBL/GenBank/DDBJ databases">
        <title>Deep-cultivation of Planctomycetes and their phenomic and genomic characterization uncovers novel biology.</title>
        <authorList>
            <person name="Wiegand S."/>
            <person name="Jogler M."/>
            <person name="Boedeker C."/>
            <person name="Pinto D."/>
            <person name="Vollmers J."/>
            <person name="Rivas-Marin E."/>
            <person name="Kohn T."/>
            <person name="Peeters S.H."/>
            <person name="Heuer A."/>
            <person name="Rast P."/>
            <person name="Oberbeckmann S."/>
            <person name="Bunk B."/>
            <person name="Jeske O."/>
            <person name="Meyerdierks A."/>
            <person name="Storesund J.E."/>
            <person name="Kallscheuer N."/>
            <person name="Luecker S."/>
            <person name="Lage O.M."/>
            <person name="Pohl T."/>
            <person name="Merkel B.J."/>
            <person name="Hornburger P."/>
            <person name="Mueller R.-W."/>
            <person name="Bruemmer F."/>
            <person name="Labrenz M."/>
            <person name="Spormann A.M."/>
            <person name="Op den Camp H."/>
            <person name="Overmann J."/>
            <person name="Amann R."/>
            <person name="Jetten M.S.M."/>
            <person name="Mascher T."/>
            <person name="Medema M.H."/>
            <person name="Devos D.P."/>
            <person name="Kaster A.-K."/>
            <person name="Ovreas L."/>
            <person name="Rohde M."/>
            <person name="Galperin M.Y."/>
            <person name="Jogler C."/>
        </authorList>
    </citation>
    <scope>NUCLEOTIDE SEQUENCE [LARGE SCALE GENOMIC DNA]</scope>
    <source>
        <strain evidence="3 4">ETA_A8</strain>
    </source>
</reference>
<keyword evidence="4" id="KW-1185">Reference proteome</keyword>
<evidence type="ECO:0000313" key="4">
    <source>
        <dbReference type="Proteomes" id="UP000315017"/>
    </source>
</evidence>
<name>A0A517YI19_9BACT</name>
<dbReference type="InterPro" id="IPR001387">
    <property type="entry name" value="Cro/C1-type_HTH"/>
</dbReference>